<keyword evidence="10" id="KW-1185">Reference proteome</keyword>
<reference evidence="9 10" key="1">
    <citation type="submission" date="2013-07" db="EMBL/GenBank/DDBJ databases">
        <title>Completed genome of Sphingomonas sanxanigenens NX02.</title>
        <authorList>
            <person name="Ma T."/>
            <person name="Huang H."/>
            <person name="Wu M."/>
            <person name="Li X."/>
            <person name="Li G."/>
        </authorList>
    </citation>
    <scope>NUCLEOTIDE SEQUENCE [LARGE SCALE GENOMIC DNA]</scope>
    <source>
        <strain evidence="9 10">NX02</strain>
    </source>
</reference>
<name>W0A8R8_9SPHN</name>
<dbReference type="EMBL" id="CP006644">
    <property type="protein sequence ID" value="AHE52050.1"/>
    <property type="molecule type" value="Genomic_DNA"/>
</dbReference>
<evidence type="ECO:0000256" key="2">
    <source>
        <dbReference type="ARBA" id="ARBA00022475"/>
    </source>
</evidence>
<dbReference type="RefSeq" id="WP_025290422.1">
    <property type="nucleotide sequence ID" value="NZ_CP006644.1"/>
</dbReference>
<dbReference type="GO" id="GO:0005886">
    <property type="term" value="C:plasma membrane"/>
    <property type="evidence" value="ECO:0007669"/>
    <property type="project" value="UniProtKB-SubCell"/>
</dbReference>
<keyword evidence="4 6" id="KW-1133">Transmembrane helix</keyword>
<dbReference type="PANTHER" id="PTHR30572">
    <property type="entry name" value="MEMBRANE COMPONENT OF TRANSPORTER-RELATED"/>
    <property type="match status" value="1"/>
</dbReference>
<dbReference type="InterPro" id="IPR050250">
    <property type="entry name" value="Macrolide_Exporter_MacB"/>
</dbReference>
<dbReference type="AlphaFoldDB" id="W0A8R8"/>
<feature type="domain" description="MacB-like periplasmic core" evidence="8">
    <location>
        <begin position="21"/>
        <end position="241"/>
    </location>
</feature>
<dbReference type="PATRIC" id="fig|1123269.5.peg.290"/>
<evidence type="ECO:0000259" key="8">
    <source>
        <dbReference type="Pfam" id="PF12704"/>
    </source>
</evidence>
<organism evidence="9 10">
    <name type="scientific">Sphingomonas sanxanigenens DSM 19645 = NX02</name>
    <dbReference type="NCBI Taxonomy" id="1123269"/>
    <lineage>
        <taxon>Bacteria</taxon>
        <taxon>Pseudomonadati</taxon>
        <taxon>Pseudomonadota</taxon>
        <taxon>Alphaproteobacteria</taxon>
        <taxon>Sphingomonadales</taxon>
        <taxon>Sphingomonadaceae</taxon>
        <taxon>Sphingomonas</taxon>
    </lineage>
</organism>
<evidence type="ECO:0000259" key="7">
    <source>
        <dbReference type="Pfam" id="PF02687"/>
    </source>
</evidence>
<accession>W0A8R8</accession>
<dbReference type="Pfam" id="PF02687">
    <property type="entry name" value="FtsX"/>
    <property type="match status" value="2"/>
</dbReference>
<feature type="domain" description="ABC3 transporter permease C-terminal" evidence="7">
    <location>
        <begin position="302"/>
        <end position="418"/>
    </location>
</feature>
<evidence type="ECO:0000256" key="3">
    <source>
        <dbReference type="ARBA" id="ARBA00022692"/>
    </source>
</evidence>
<sequence>MWRNYLTVGIRALAKNRTYAFINIFGLALGIAACLLILTFVRYEFSYDSWLEDADRTFQVQSFYEATPQGGEAFELQITSYPAGQALKKDFPQIETLVYLTSPPMTVVQDGKPSKVSNGIYADGNLFDVIRVPFVRGDRATALDRQDAVALSEAEAIRRFGTADPIGKTLTITTGKLTQDYRVTGVFRDLPKNTHMAMELVARVDIPTLFGDRHFMLTSWNSQGGQVYFRLKPGADIGAITRGLPAWEKRNIPDDVSDSSRSNPADYQHWEMTNVRDIHLGRAQDAAEKPGSDKRTVLTFAIIAMLILGMACVNFTNLATARASQRAREVALRKVLGATRAQLITQFIGESMIVAIIAMLIGLALVEITLPGLNAFLDADMTISYLGLHGLLLPVIGLTILVGLAGGLYPAFYLSRFQPAQVLKANKSAADAQGSGRLRNLLVVAQFAISIALIICTAVVYGQTIYARTVDAGYKRDGLLQIAALSTPQAQAVGEALVQEMRNIEGVSAVGRGTIALNSGNNNITSVRRAGTSGEQRVALGIYAMDAGFIPSLGGRLIAGRNFSASQPMDDATLPTPSTPEAERALMQRGINAVISEAAVTRLGYDSPQAAIGKQLLVAFSPGDTDLGNTPATIVGVVGDVRYRSVRDPLQPIIYYHRTSGYSDMLVRFSGISPATMNARAEAVWQRLVPEIPYSARLVDDIVNDMYVADEKRAQLFGMFAILAVVIGCLGLFGLAAFTAERRTKEIGIRKVLGAKTIDIVRLLVWQFTRPVLIANLIAWPIAWWVMRDWLNGFDMRIGLGPAPFLTAGLLALVIAVLTISAHAWRVARTNPVHALRYE</sequence>
<feature type="transmembrane region" description="Helical" evidence="6">
    <location>
        <begin position="760"/>
        <end position="783"/>
    </location>
</feature>
<keyword evidence="5 6" id="KW-0472">Membrane</keyword>
<dbReference type="OrthoDB" id="9770036at2"/>
<feature type="transmembrane region" description="Helical" evidence="6">
    <location>
        <begin position="341"/>
        <end position="366"/>
    </location>
</feature>
<feature type="domain" description="ABC3 transporter permease C-terminal" evidence="7">
    <location>
        <begin position="719"/>
        <end position="832"/>
    </location>
</feature>
<dbReference type="HOGENOM" id="CLU_008713_1_0_5"/>
<dbReference type="eggNOG" id="COG0577">
    <property type="taxonomic scope" value="Bacteria"/>
</dbReference>
<evidence type="ECO:0000256" key="6">
    <source>
        <dbReference type="SAM" id="Phobius"/>
    </source>
</evidence>
<dbReference type="Pfam" id="PF12704">
    <property type="entry name" value="MacB_PCD"/>
    <property type="match status" value="1"/>
</dbReference>
<proteinExistence type="predicted"/>
<evidence type="ECO:0000256" key="1">
    <source>
        <dbReference type="ARBA" id="ARBA00004651"/>
    </source>
</evidence>
<dbReference type="InterPro" id="IPR025857">
    <property type="entry name" value="MacB_PCD"/>
</dbReference>
<gene>
    <name evidence="9" type="ORF">NX02_01425</name>
</gene>
<feature type="transmembrane region" description="Helical" evidence="6">
    <location>
        <begin position="803"/>
        <end position="825"/>
    </location>
</feature>
<feature type="transmembrane region" description="Helical" evidence="6">
    <location>
        <begin position="441"/>
        <end position="461"/>
    </location>
</feature>
<dbReference type="GO" id="GO:0022857">
    <property type="term" value="F:transmembrane transporter activity"/>
    <property type="evidence" value="ECO:0007669"/>
    <property type="project" value="TreeGrafter"/>
</dbReference>
<evidence type="ECO:0008006" key="11">
    <source>
        <dbReference type="Google" id="ProtNLM"/>
    </source>
</evidence>
<evidence type="ECO:0000256" key="5">
    <source>
        <dbReference type="ARBA" id="ARBA00023136"/>
    </source>
</evidence>
<feature type="transmembrane region" description="Helical" evidence="6">
    <location>
        <begin position="20"/>
        <end position="41"/>
    </location>
</feature>
<dbReference type="KEGG" id="ssan:NX02_01425"/>
<keyword evidence="2" id="KW-1003">Cell membrane</keyword>
<dbReference type="PANTHER" id="PTHR30572:SF18">
    <property type="entry name" value="ABC-TYPE MACROLIDE FAMILY EXPORT SYSTEM PERMEASE COMPONENT 2"/>
    <property type="match status" value="1"/>
</dbReference>
<evidence type="ECO:0000313" key="10">
    <source>
        <dbReference type="Proteomes" id="UP000018851"/>
    </source>
</evidence>
<protein>
    <recommendedName>
        <fullName evidence="11">ABC transporter permease</fullName>
    </recommendedName>
</protein>
<dbReference type="STRING" id="1123269.NX02_01425"/>
<dbReference type="Proteomes" id="UP000018851">
    <property type="component" value="Chromosome"/>
</dbReference>
<feature type="transmembrane region" description="Helical" evidence="6">
    <location>
        <begin position="297"/>
        <end position="320"/>
    </location>
</feature>
<dbReference type="InterPro" id="IPR003838">
    <property type="entry name" value="ABC3_permease_C"/>
</dbReference>
<evidence type="ECO:0000256" key="4">
    <source>
        <dbReference type="ARBA" id="ARBA00022989"/>
    </source>
</evidence>
<feature type="transmembrane region" description="Helical" evidence="6">
    <location>
        <begin position="386"/>
        <end position="414"/>
    </location>
</feature>
<dbReference type="PROSITE" id="PS51257">
    <property type="entry name" value="PROKAR_LIPOPROTEIN"/>
    <property type="match status" value="1"/>
</dbReference>
<evidence type="ECO:0000313" key="9">
    <source>
        <dbReference type="EMBL" id="AHE52050.1"/>
    </source>
</evidence>
<feature type="transmembrane region" description="Helical" evidence="6">
    <location>
        <begin position="716"/>
        <end position="739"/>
    </location>
</feature>
<comment type="subcellular location">
    <subcellularLocation>
        <location evidence="1">Cell membrane</location>
        <topology evidence="1">Multi-pass membrane protein</topology>
    </subcellularLocation>
</comment>
<keyword evidence="3 6" id="KW-0812">Transmembrane</keyword>